<proteinExistence type="predicted"/>
<evidence type="ECO:0000313" key="3">
    <source>
        <dbReference type="Proteomes" id="UP000799441"/>
    </source>
</evidence>
<protein>
    <submittedName>
        <fullName evidence="2">Uncharacterized protein</fullName>
    </submittedName>
</protein>
<reference evidence="2" key="1">
    <citation type="journal article" date="2020" name="Stud. Mycol.">
        <title>101 Dothideomycetes genomes: a test case for predicting lifestyles and emergence of pathogens.</title>
        <authorList>
            <person name="Haridas S."/>
            <person name="Albert R."/>
            <person name="Binder M."/>
            <person name="Bloem J."/>
            <person name="Labutti K."/>
            <person name="Salamov A."/>
            <person name="Andreopoulos B."/>
            <person name="Baker S."/>
            <person name="Barry K."/>
            <person name="Bills G."/>
            <person name="Bluhm B."/>
            <person name="Cannon C."/>
            <person name="Castanera R."/>
            <person name="Culley D."/>
            <person name="Daum C."/>
            <person name="Ezra D."/>
            <person name="Gonzalez J."/>
            <person name="Henrissat B."/>
            <person name="Kuo A."/>
            <person name="Liang C."/>
            <person name="Lipzen A."/>
            <person name="Lutzoni F."/>
            <person name="Magnuson J."/>
            <person name="Mondo S."/>
            <person name="Nolan M."/>
            <person name="Ohm R."/>
            <person name="Pangilinan J."/>
            <person name="Park H.-J."/>
            <person name="Ramirez L."/>
            <person name="Alfaro M."/>
            <person name="Sun H."/>
            <person name="Tritt A."/>
            <person name="Yoshinaga Y."/>
            <person name="Zwiers L.-H."/>
            <person name="Turgeon B."/>
            <person name="Goodwin S."/>
            <person name="Spatafora J."/>
            <person name="Crous P."/>
            <person name="Grigoriev I."/>
        </authorList>
    </citation>
    <scope>NUCLEOTIDE SEQUENCE</scope>
    <source>
        <strain evidence="2">CBS 116435</strain>
    </source>
</reference>
<comment type="caution">
    <text evidence="2">The sequence shown here is derived from an EMBL/GenBank/DDBJ whole genome shotgun (WGS) entry which is preliminary data.</text>
</comment>
<feature type="region of interest" description="Disordered" evidence="1">
    <location>
        <begin position="22"/>
        <end position="42"/>
    </location>
</feature>
<dbReference type="OrthoDB" id="4851849at2759"/>
<evidence type="ECO:0000256" key="1">
    <source>
        <dbReference type="SAM" id="MobiDB-lite"/>
    </source>
</evidence>
<sequence>MSLWDTTSRAAFENDVASLYRATSSNSHRPQLPGPPSRPIIGPQERVSILPSEIEEQLAEDFAFLTAWENTPSSVAGATITQQNDTGGICVRIAANEGISKPVRDGLQEMLSSIETCALRRLSKRSCEEYLLDTIVVFHRNRILERLGSCKTRRHEPDRWAIHSSATMTSRLQVWIKSLQTNARQGHSTHTTAVLLAQVRELKDAVISVETADQATESDTLKSVIRAASNLMEEVNGFSLQARFHRLGFDSSFTNRKEFRQILAIANYQRISHYLATAARKYHRLFQSSNLEIVEPQKVEVWQGLKHFVHAEIQLVVDHELNSGPYKPTHIGTSKRACLLCFLFLSAYGRYNVSNTHGEVMPQWTVPNVASLSDDSRTRLQDALRDTATEIKALLRTVTEKKKMAKLSPAIAHSTIRLVSAPIETPSVATIVSTQDLQDTVEFAPQEMTPYTSDAKAKLMALSVVEDRAVSTVENLAAAEGEANPTNSPSTTSFHLSTTHSENLEFDGCFLVLELEDCPESSSTINGLVDSPQDKYMSASCTFRPYRCEDQHIPIIDVTQIQCLRDIVLKREVTSQCLEFGLQGASAEILLATVQWIR</sequence>
<accession>A0A9P4Q5B8</accession>
<name>A0A9P4Q5B8_9PEZI</name>
<dbReference type="Pfam" id="PF14441">
    <property type="entry name" value="OTT_1508_deam"/>
    <property type="match status" value="1"/>
</dbReference>
<dbReference type="InterPro" id="IPR027796">
    <property type="entry name" value="OTT_1508_deam-like"/>
</dbReference>
<dbReference type="AlphaFoldDB" id="A0A9P4Q5B8"/>
<dbReference type="EMBL" id="MU003807">
    <property type="protein sequence ID" value="KAF2719800.1"/>
    <property type="molecule type" value="Genomic_DNA"/>
</dbReference>
<keyword evidence="3" id="KW-1185">Reference proteome</keyword>
<evidence type="ECO:0000313" key="2">
    <source>
        <dbReference type="EMBL" id="KAF2719800.1"/>
    </source>
</evidence>
<gene>
    <name evidence="2" type="ORF">K431DRAFT_330800</name>
</gene>
<organism evidence="2 3">
    <name type="scientific">Polychaeton citri CBS 116435</name>
    <dbReference type="NCBI Taxonomy" id="1314669"/>
    <lineage>
        <taxon>Eukaryota</taxon>
        <taxon>Fungi</taxon>
        <taxon>Dikarya</taxon>
        <taxon>Ascomycota</taxon>
        <taxon>Pezizomycotina</taxon>
        <taxon>Dothideomycetes</taxon>
        <taxon>Dothideomycetidae</taxon>
        <taxon>Capnodiales</taxon>
        <taxon>Capnodiaceae</taxon>
        <taxon>Polychaeton</taxon>
    </lineage>
</organism>
<dbReference type="Proteomes" id="UP000799441">
    <property type="component" value="Unassembled WGS sequence"/>
</dbReference>